<dbReference type="AlphaFoldDB" id="A0A7W3SUR2"/>
<dbReference type="EMBL" id="JACJIP010000019">
    <property type="protein sequence ID" value="MBA9086515.1"/>
    <property type="molecule type" value="Genomic_DNA"/>
</dbReference>
<dbReference type="Proteomes" id="UP000567067">
    <property type="component" value="Unassembled WGS sequence"/>
</dbReference>
<proteinExistence type="predicted"/>
<name>A0A7W3SUR2_9BACL</name>
<organism evidence="1 2">
    <name type="scientific">Fontibacillus solani</name>
    <dbReference type="NCBI Taxonomy" id="1572857"/>
    <lineage>
        <taxon>Bacteria</taxon>
        <taxon>Bacillati</taxon>
        <taxon>Bacillota</taxon>
        <taxon>Bacilli</taxon>
        <taxon>Bacillales</taxon>
        <taxon>Paenibacillaceae</taxon>
        <taxon>Fontibacillus</taxon>
    </lineage>
</organism>
<protein>
    <submittedName>
        <fullName evidence="1">Uncharacterized protein</fullName>
    </submittedName>
</protein>
<evidence type="ECO:0000313" key="2">
    <source>
        <dbReference type="Proteomes" id="UP000567067"/>
    </source>
</evidence>
<sequence>MDNPKYNPKGSDKIKPTTFNLSLLIKKDKRTNIAGVTKSKNTYKIVYSFIKELYGFKNKKNIDRTIVAKGGIIESIVLILITPNHNEM</sequence>
<keyword evidence="2" id="KW-1185">Reference proteome</keyword>
<reference evidence="1 2" key="1">
    <citation type="submission" date="2020-08" db="EMBL/GenBank/DDBJ databases">
        <title>Genomic Encyclopedia of Type Strains, Phase III (KMG-III): the genomes of soil and plant-associated and newly described type strains.</title>
        <authorList>
            <person name="Whitman W."/>
        </authorList>
    </citation>
    <scope>NUCLEOTIDE SEQUENCE [LARGE SCALE GENOMIC DNA]</scope>
    <source>
        <strain evidence="1 2">CECT 8693</strain>
    </source>
</reference>
<dbReference type="RefSeq" id="WP_182536713.1">
    <property type="nucleotide sequence ID" value="NZ_JACJIP010000019.1"/>
</dbReference>
<evidence type="ECO:0000313" key="1">
    <source>
        <dbReference type="EMBL" id="MBA9086515.1"/>
    </source>
</evidence>
<accession>A0A7W3SUR2</accession>
<gene>
    <name evidence="1" type="ORF">FHR92_002993</name>
</gene>
<comment type="caution">
    <text evidence="1">The sequence shown here is derived from an EMBL/GenBank/DDBJ whole genome shotgun (WGS) entry which is preliminary data.</text>
</comment>